<dbReference type="GO" id="GO:0046872">
    <property type="term" value="F:metal ion binding"/>
    <property type="evidence" value="ECO:0007669"/>
    <property type="project" value="UniProtKB-KW"/>
</dbReference>
<dbReference type="EMBL" id="FNGP01000004">
    <property type="protein sequence ID" value="SDL65534.1"/>
    <property type="molecule type" value="Genomic_DNA"/>
</dbReference>
<dbReference type="OrthoDB" id="615715at2"/>
<keyword evidence="5" id="KW-0411">Iron-sulfur</keyword>
<keyword evidence="1" id="KW-0004">4Fe-4S</keyword>
<dbReference type="RefSeq" id="WP_093252353.1">
    <property type="nucleotide sequence ID" value="NZ_FNGP01000004.1"/>
</dbReference>
<evidence type="ECO:0000313" key="6">
    <source>
        <dbReference type="EMBL" id="SDL65534.1"/>
    </source>
</evidence>
<sequence length="470" mass="49853">MSGTYYAEAARQVPIIAHVDVLVVGGGPSGIAAAVAAARSGAKTFLVEESGGFGGMWTQGLVTTLAGYNSWLQPDRVRVVDGIGGEWLRRATAAGGATDHDGWVISSDPEVMKLVADELLEEAGVDFLLHVLATYPIVEGDVVKGCLIETREGREAILAAATVDATGNGDIIARSGQDWVKGQTLQPMTMPMYVGPVRTLPGIDPNAPAHVRVGPEPSDLDDQGLIDSQLSRYDVPIDRQAMRAARERGELPVFGGPWWGGMDKETVWVNAVRIVGDATDNRDLTRAEVQGRRDARSLFEYFRDNVPGFAAARLQQTSPTIGIRETRRLLGVTTLTGADVRGGARQEDSIAIGAWPIDVHPTGEAAGAHVMFVPAPFGIPYRALVPANTDGLLATGRCISADREALGSIRVGATCTATGQAAGVAAALSARHSLAPRAIDPHELRRSLREQGALVDVEDLQEPRAQSRAQ</sequence>
<name>A0A1G9LUP2_9ACTN</name>
<dbReference type="PANTHER" id="PTHR43498:SF1">
    <property type="entry name" value="COB--COM HETERODISULFIDE REDUCTASE IRON-SULFUR SUBUNIT A"/>
    <property type="match status" value="1"/>
</dbReference>
<evidence type="ECO:0000313" key="7">
    <source>
        <dbReference type="Proteomes" id="UP000199475"/>
    </source>
</evidence>
<evidence type="ECO:0000256" key="4">
    <source>
        <dbReference type="ARBA" id="ARBA00023004"/>
    </source>
</evidence>
<evidence type="ECO:0000256" key="5">
    <source>
        <dbReference type="ARBA" id="ARBA00023014"/>
    </source>
</evidence>
<keyword evidence="4" id="KW-0408">Iron</keyword>
<dbReference type="Proteomes" id="UP000199475">
    <property type="component" value="Unassembled WGS sequence"/>
</dbReference>
<dbReference type="GO" id="GO:0051539">
    <property type="term" value="F:4 iron, 4 sulfur cluster binding"/>
    <property type="evidence" value="ECO:0007669"/>
    <property type="project" value="UniProtKB-KW"/>
</dbReference>
<dbReference type="GO" id="GO:0016491">
    <property type="term" value="F:oxidoreductase activity"/>
    <property type="evidence" value="ECO:0007669"/>
    <property type="project" value="UniProtKB-KW"/>
</dbReference>
<gene>
    <name evidence="6" type="ORF">SAMN04488242_2334</name>
</gene>
<dbReference type="Pfam" id="PF12831">
    <property type="entry name" value="FAD_oxidored"/>
    <property type="match status" value="1"/>
</dbReference>
<dbReference type="SUPFAM" id="SSF51905">
    <property type="entry name" value="FAD/NAD(P)-binding domain"/>
    <property type="match status" value="1"/>
</dbReference>
<organism evidence="6 7">
    <name type="scientific">Tessaracoccus oleiagri</name>
    <dbReference type="NCBI Taxonomy" id="686624"/>
    <lineage>
        <taxon>Bacteria</taxon>
        <taxon>Bacillati</taxon>
        <taxon>Actinomycetota</taxon>
        <taxon>Actinomycetes</taxon>
        <taxon>Propionibacteriales</taxon>
        <taxon>Propionibacteriaceae</taxon>
        <taxon>Tessaracoccus</taxon>
    </lineage>
</organism>
<accession>A0A1G9LUP2</accession>
<dbReference type="Gene3D" id="3.50.50.60">
    <property type="entry name" value="FAD/NAD(P)-binding domain"/>
    <property type="match status" value="1"/>
</dbReference>
<keyword evidence="7" id="KW-1185">Reference proteome</keyword>
<dbReference type="AlphaFoldDB" id="A0A1G9LUP2"/>
<dbReference type="STRING" id="686624.SAMN04488242_2334"/>
<keyword evidence="2" id="KW-0479">Metal-binding</keyword>
<dbReference type="PRINTS" id="PR00411">
    <property type="entry name" value="PNDRDTASEI"/>
</dbReference>
<dbReference type="InterPro" id="IPR039650">
    <property type="entry name" value="HdrA-like"/>
</dbReference>
<evidence type="ECO:0000256" key="3">
    <source>
        <dbReference type="ARBA" id="ARBA00023002"/>
    </source>
</evidence>
<proteinExistence type="predicted"/>
<dbReference type="PANTHER" id="PTHR43498">
    <property type="entry name" value="FERREDOXIN:COB-COM HETERODISULFIDE REDUCTASE SUBUNIT A"/>
    <property type="match status" value="1"/>
</dbReference>
<protein>
    <submittedName>
        <fullName evidence="6">FAD dependent oxidoreductase</fullName>
    </submittedName>
</protein>
<evidence type="ECO:0000256" key="2">
    <source>
        <dbReference type="ARBA" id="ARBA00022723"/>
    </source>
</evidence>
<reference evidence="6 7" key="1">
    <citation type="submission" date="2016-10" db="EMBL/GenBank/DDBJ databases">
        <authorList>
            <person name="de Groot N.N."/>
        </authorList>
    </citation>
    <scope>NUCLEOTIDE SEQUENCE [LARGE SCALE GENOMIC DNA]</scope>
    <source>
        <strain evidence="6 7">CGMCC 1.9159</strain>
    </source>
</reference>
<dbReference type="InterPro" id="IPR036188">
    <property type="entry name" value="FAD/NAD-bd_sf"/>
</dbReference>
<keyword evidence="3" id="KW-0560">Oxidoreductase</keyword>
<evidence type="ECO:0000256" key="1">
    <source>
        <dbReference type="ARBA" id="ARBA00022485"/>
    </source>
</evidence>